<sequence length="171" mass="18349">MGIFSKQGRVKSQQSATTVIAKGCSIEGQLRLESDLQVDGAVDGEIKAEHTLTISETGIVSGEVYAERVLVNGKFEGTCHAETIEILSRGSVVGTIYSDNLSIQPGGKFTGVTHATPEQQVVELSDAKKMAESNVVENKVVENKLAEKKLADKKQAEKKIAENAKQFSNAK</sequence>
<dbReference type="EMBL" id="JAJHVV010000008">
    <property type="protein sequence ID" value="MCK6264329.1"/>
    <property type="molecule type" value="Genomic_DNA"/>
</dbReference>
<evidence type="ECO:0000256" key="1">
    <source>
        <dbReference type="ARBA" id="ARBA00044755"/>
    </source>
</evidence>
<protein>
    <submittedName>
        <fullName evidence="2">Polymer-forming cytoskeletal protein</fullName>
    </submittedName>
</protein>
<organism evidence="2 3">
    <name type="scientific">Vibrio amylolyticus</name>
    <dbReference type="NCBI Taxonomy" id="2847292"/>
    <lineage>
        <taxon>Bacteria</taxon>
        <taxon>Pseudomonadati</taxon>
        <taxon>Pseudomonadota</taxon>
        <taxon>Gammaproteobacteria</taxon>
        <taxon>Vibrionales</taxon>
        <taxon>Vibrionaceae</taxon>
        <taxon>Vibrio</taxon>
    </lineage>
</organism>
<proteinExistence type="inferred from homology"/>
<comment type="caution">
    <text evidence="2">The sequence shown here is derived from an EMBL/GenBank/DDBJ whole genome shotgun (WGS) entry which is preliminary data.</text>
</comment>
<gene>
    <name evidence="2" type="ORF">KP803_13695</name>
</gene>
<evidence type="ECO:0000313" key="2">
    <source>
        <dbReference type="EMBL" id="MCK6264329.1"/>
    </source>
</evidence>
<name>A0A9X1XK39_9VIBR</name>
<dbReference type="Proteomes" id="UP001139559">
    <property type="component" value="Unassembled WGS sequence"/>
</dbReference>
<dbReference type="AlphaFoldDB" id="A0A9X1XK39"/>
<evidence type="ECO:0000313" key="3">
    <source>
        <dbReference type="Proteomes" id="UP001139559"/>
    </source>
</evidence>
<dbReference type="Pfam" id="PF04519">
    <property type="entry name" value="Bactofilin"/>
    <property type="match status" value="1"/>
</dbReference>
<dbReference type="InterPro" id="IPR007607">
    <property type="entry name" value="BacA/B"/>
</dbReference>
<comment type="similarity">
    <text evidence="1">Belongs to the bactofilin family.</text>
</comment>
<keyword evidence="3" id="KW-1185">Reference proteome</keyword>
<dbReference type="PANTHER" id="PTHR35024">
    <property type="entry name" value="HYPOTHETICAL CYTOSOLIC PROTEIN"/>
    <property type="match status" value="1"/>
</dbReference>
<accession>A0A9X1XK39</accession>
<reference evidence="2" key="1">
    <citation type="submission" date="2021-11" db="EMBL/GenBank/DDBJ databases">
        <title>Vibrio ZSDE26 sp. nov. and Vibrio ZSDZ34 sp. nov., isolated from coastal seawater in Qingdao.</title>
        <authorList>
            <person name="Zhang P."/>
        </authorList>
    </citation>
    <scope>NUCLEOTIDE SEQUENCE</scope>
    <source>
        <strain evidence="2">ZSDE26</strain>
    </source>
</reference>
<dbReference type="PANTHER" id="PTHR35024:SF4">
    <property type="entry name" value="POLYMER-FORMING CYTOSKELETAL PROTEIN"/>
    <property type="match status" value="1"/>
</dbReference>
<dbReference type="RefSeq" id="WP_248009408.1">
    <property type="nucleotide sequence ID" value="NZ_JAJHVV010000008.1"/>
</dbReference>